<feature type="domain" description="7,8-dihydro-6-hydroxymethylpterin-pyrophosphokinase" evidence="13">
    <location>
        <begin position="15"/>
        <end position="143"/>
    </location>
</feature>
<dbReference type="EC" id="2.7.6.3" evidence="3"/>
<dbReference type="GO" id="GO:0016301">
    <property type="term" value="F:kinase activity"/>
    <property type="evidence" value="ECO:0007669"/>
    <property type="project" value="UniProtKB-KW"/>
</dbReference>
<dbReference type="PANTHER" id="PTHR43071">
    <property type="entry name" value="2-AMINO-4-HYDROXY-6-HYDROXYMETHYLDIHYDROPTERIDINE PYROPHOSPHOKINASE"/>
    <property type="match status" value="1"/>
</dbReference>
<dbReference type="CDD" id="cd00483">
    <property type="entry name" value="HPPK"/>
    <property type="match status" value="1"/>
</dbReference>
<dbReference type="SUPFAM" id="SSF55083">
    <property type="entry name" value="6-hydroxymethyl-7,8-dihydropterin pyrophosphokinase, HPPK"/>
    <property type="match status" value="1"/>
</dbReference>
<proteinExistence type="inferred from homology"/>
<evidence type="ECO:0000313" key="15">
    <source>
        <dbReference type="Proteomes" id="UP000501094"/>
    </source>
</evidence>
<evidence type="ECO:0000259" key="13">
    <source>
        <dbReference type="Pfam" id="PF01288"/>
    </source>
</evidence>
<dbReference type="NCBIfam" id="TIGR01498">
    <property type="entry name" value="folK"/>
    <property type="match status" value="1"/>
</dbReference>
<keyword evidence="8" id="KW-0067">ATP-binding</keyword>
<comment type="similarity">
    <text evidence="2">Belongs to the HPPK family.</text>
</comment>
<dbReference type="Gene3D" id="3.30.70.560">
    <property type="entry name" value="7,8-Dihydro-6-hydroxymethylpterin-pyrophosphokinase HPPK"/>
    <property type="match status" value="1"/>
</dbReference>
<evidence type="ECO:0000256" key="9">
    <source>
        <dbReference type="ARBA" id="ARBA00022909"/>
    </source>
</evidence>
<dbReference type="GO" id="GO:0046654">
    <property type="term" value="P:tetrahydrofolate biosynthetic process"/>
    <property type="evidence" value="ECO:0007669"/>
    <property type="project" value="UniProtKB-UniPathway"/>
</dbReference>
<keyword evidence="7 14" id="KW-0418">Kinase</keyword>
<dbReference type="AlphaFoldDB" id="A0A6H1Q1D7"/>
<dbReference type="KEGG" id="peg:E5R92_00745"/>
<evidence type="ECO:0000256" key="8">
    <source>
        <dbReference type="ARBA" id="ARBA00022840"/>
    </source>
</evidence>
<comment type="function">
    <text evidence="10">Catalyzes the transfer of pyrophosphate from adenosine triphosphate (ATP) to 6-hydroxymethyl-7,8-dihydropterin, an enzymatic step in folate biosynthesis pathway.</text>
</comment>
<evidence type="ECO:0000256" key="3">
    <source>
        <dbReference type="ARBA" id="ARBA00013253"/>
    </source>
</evidence>
<evidence type="ECO:0000256" key="10">
    <source>
        <dbReference type="ARBA" id="ARBA00029409"/>
    </source>
</evidence>
<dbReference type="Pfam" id="PF01288">
    <property type="entry name" value="HPPK"/>
    <property type="match status" value="1"/>
</dbReference>
<reference evidence="14 15" key="1">
    <citation type="journal article" date="2020" name="Nat. Microbiol.">
        <title>Lysogenic host-virus interactions in SAR11 marine bacteria.</title>
        <authorList>
            <person name="Morris R.M."/>
            <person name="Cain K.R."/>
            <person name="Hvorecny K.L."/>
            <person name="Kollman J.M."/>
        </authorList>
    </citation>
    <scope>NUCLEOTIDE SEQUENCE [LARGE SCALE GENOMIC DNA]</scope>
    <source>
        <strain evidence="14 15">NP1</strain>
    </source>
</reference>
<keyword evidence="6" id="KW-0547">Nucleotide-binding</keyword>
<dbReference type="GO" id="GO:0046656">
    <property type="term" value="P:folic acid biosynthetic process"/>
    <property type="evidence" value="ECO:0007669"/>
    <property type="project" value="UniProtKB-KW"/>
</dbReference>
<sequence length="173" mass="20101">MKKQDTLENQVKKSYLAIGSNLGNKITNIHMAMSELKKNKIKITKVSSHYSSKSWPNSLMPNFINIVIKIETILKPLELLKICNFIELKLGRVRSKKNDPRTCDIDIIDYDKKILNINSNKLTIPHPKMTKRNFVLLPLFEIDRDWKHPESKINIVNLINSLPIKDLRSIKQI</sequence>
<dbReference type="PANTHER" id="PTHR43071:SF1">
    <property type="entry name" value="2-AMINO-4-HYDROXY-6-HYDROXYMETHYLDIHYDROPTERIDINE PYROPHOSPHOKINASE"/>
    <property type="match status" value="1"/>
</dbReference>
<dbReference type="GO" id="GO:0003848">
    <property type="term" value="F:2-amino-4-hydroxy-6-hydroxymethyldihydropteridine diphosphokinase activity"/>
    <property type="evidence" value="ECO:0007669"/>
    <property type="project" value="UniProtKB-EC"/>
</dbReference>
<dbReference type="Proteomes" id="UP000501094">
    <property type="component" value="Chromosome"/>
</dbReference>
<evidence type="ECO:0000256" key="1">
    <source>
        <dbReference type="ARBA" id="ARBA00005051"/>
    </source>
</evidence>
<dbReference type="RefSeq" id="WP_168606217.1">
    <property type="nucleotide sequence ID" value="NZ_CP038852.1"/>
</dbReference>
<dbReference type="EMBL" id="CP038852">
    <property type="protein sequence ID" value="QIZ20320.1"/>
    <property type="molecule type" value="Genomic_DNA"/>
</dbReference>
<protein>
    <recommendedName>
        <fullName evidence="4">2-amino-4-hydroxy-6-hydroxymethyldihydropteridine pyrophosphokinase</fullName>
        <ecNumber evidence="3">2.7.6.3</ecNumber>
    </recommendedName>
    <alternativeName>
        <fullName evidence="11">6-hydroxymethyl-7,8-dihydropterin pyrophosphokinase</fullName>
    </alternativeName>
    <alternativeName>
        <fullName evidence="12">7,8-dihydro-6-hydroxymethylpterin-pyrophosphokinase</fullName>
    </alternativeName>
</protein>
<dbReference type="InterPro" id="IPR000550">
    <property type="entry name" value="Hppk"/>
</dbReference>
<comment type="pathway">
    <text evidence="1">Cofactor biosynthesis; tetrahydrofolate biosynthesis; 2-amino-4-hydroxy-6-hydroxymethyl-7,8-dihydropteridine diphosphate from 7,8-dihydroneopterin triphosphate: step 4/4.</text>
</comment>
<dbReference type="GO" id="GO:0005524">
    <property type="term" value="F:ATP binding"/>
    <property type="evidence" value="ECO:0007669"/>
    <property type="project" value="UniProtKB-KW"/>
</dbReference>
<evidence type="ECO:0000256" key="12">
    <source>
        <dbReference type="ARBA" id="ARBA00033413"/>
    </source>
</evidence>
<evidence type="ECO:0000256" key="7">
    <source>
        <dbReference type="ARBA" id="ARBA00022777"/>
    </source>
</evidence>
<organism evidence="14 15">
    <name type="scientific">Candidatus Pelagibacter giovannonii</name>
    <dbReference type="NCBI Taxonomy" id="2563896"/>
    <lineage>
        <taxon>Bacteria</taxon>
        <taxon>Pseudomonadati</taxon>
        <taxon>Pseudomonadota</taxon>
        <taxon>Alphaproteobacteria</taxon>
        <taxon>Candidatus Pelagibacterales</taxon>
        <taxon>Candidatus Pelagibacteraceae</taxon>
        <taxon>Candidatus Pelagibacter</taxon>
    </lineage>
</organism>
<dbReference type="UniPathway" id="UPA00077">
    <property type="reaction ID" value="UER00155"/>
</dbReference>
<evidence type="ECO:0000313" key="14">
    <source>
        <dbReference type="EMBL" id="QIZ20320.1"/>
    </source>
</evidence>
<dbReference type="InterPro" id="IPR035907">
    <property type="entry name" value="Hppk_sf"/>
</dbReference>
<evidence type="ECO:0000256" key="5">
    <source>
        <dbReference type="ARBA" id="ARBA00022679"/>
    </source>
</evidence>
<keyword evidence="5 14" id="KW-0808">Transferase</keyword>
<name>A0A6H1Q1D7_9PROT</name>
<keyword evidence="15" id="KW-1185">Reference proteome</keyword>
<evidence type="ECO:0000256" key="4">
    <source>
        <dbReference type="ARBA" id="ARBA00016218"/>
    </source>
</evidence>
<accession>A0A6H1Q1D7</accession>
<keyword evidence="9" id="KW-0289">Folate biosynthesis</keyword>
<evidence type="ECO:0000256" key="11">
    <source>
        <dbReference type="ARBA" id="ARBA00029766"/>
    </source>
</evidence>
<evidence type="ECO:0000256" key="2">
    <source>
        <dbReference type="ARBA" id="ARBA00005810"/>
    </source>
</evidence>
<evidence type="ECO:0000256" key="6">
    <source>
        <dbReference type="ARBA" id="ARBA00022741"/>
    </source>
</evidence>
<gene>
    <name evidence="14" type="primary">folK</name>
    <name evidence="14" type="ORF">E5R92_00745</name>
</gene>